<reference evidence="3" key="1">
    <citation type="submission" date="2024-02" db="UniProtKB">
        <authorList>
            <consortium name="WormBaseParasite"/>
        </authorList>
    </citation>
    <scope>IDENTIFICATION</scope>
</reference>
<accession>A0AAF3ES60</accession>
<evidence type="ECO:0000256" key="1">
    <source>
        <dbReference type="SAM" id="MobiDB-lite"/>
    </source>
</evidence>
<evidence type="ECO:0000313" key="3">
    <source>
        <dbReference type="WBParaSite" id="MBELARI_LOCUS1696"/>
    </source>
</evidence>
<feature type="region of interest" description="Disordered" evidence="1">
    <location>
        <begin position="82"/>
        <end position="104"/>
    </location>
</feature>
<evidence type="ECO:0000313" key="2">
    <source>
        <dbReference type="Proteomes" id="UP000887575"/>
    </source>
</evidence>
<sequence length="104" mass="11838">MNFRATRCVWDHGMSEDETVIFKTFNVTSARHSPLTESPLLTTHSIENSQKIWRLERLRITLFYQCVSFESFPAPILAFPFDRSGESESGRLVGDFPTADGPDP</sequence>
<organism evidence="2 3">
    <name type="scientific">Mesorhabditis belari</name>
    <dbReference type="NCBI Taxonomy" id="2138241"/>
    <lineage>
        <taxon>Eukaryota</taxon>
        <taxon>Metazoa</taxon>
        <taxon>Ecdysozoa</taxon>
        <taxon>Nematoda</taxon>
        <taxon>Chromadorea</taxon>
        <taxon>Rhabditida</taxon>
        <taxon>Rhabditina</taxon>
        <taxon>Rhabditomorpha</taxon>
        <taxon>Rhabditoidea</taxon>
        <taxon>Rhabditidae</taxon>
        <taxon>Mesorhabditinae</taxon>
        <taxon>Mesorhabditis</taxon>
    </lineage>
</organism>
<protein>
    <submittedName>
        <fullName evidence="3">Uncharacterized protein</fullName>
    </submittedName>
</protein>
<name>A0AAF3ES60_9BILA</name>
<dbReference type="Proteomes" id="UP000887575">
    <property type="component" value="Unassembled WGS sequence"/>
</dbReference>
<proteinExistence type="predicted"/>
<keyword evidence="2" id="KW-1185">Reference proteome</keyword>
<dbReference type="AlphaFoldDB" id="A0AAF3ES60"/>
<dbReference type="WBParaSite" id="MBELARI_LOCUS1696">
    <property type="protein sequence ID" value="MBELARI_LOCUS1696"/>
    <property type="gene ID" value="MBELARI_LOCUS1696"/>
</dbReference>